<keyword evidence="3 6" id="KW-0560">Oxidoreductase</keyword>
<proteinExistence type="inferred from homology"/>
<reference evidence="8 9" key="1">
    <citation type="journal article" date="2018" name="IMA Fungus">
        <title>IMA Genome-F 9: Draft genome sequence of Annulohypoxylon stygium, Aspergillus mulundensis, Berkeleyomyces basicola (syn. Thielaviopsis basicola), Ceratocystis smalleyi, two Cercospora beticola strains, Coleophoma cylindrospora, Fusarium fracticaudum, Phialophora cf. hyalina, and Morchella septimelata.</title>
        <authorList>
            <person name="Wingfield B.D."/>
            <person name="Bills G.F."/>
            <person name="Dong Y."/>
            <person name="Huang W."/>
            <person name="Nel W.J."/>
            <person name="Swalarsk-Parry B.S."/>
            <person name="Vaghefi N."/>
            <person name="Wilken P.M."/>
            <person name="An Z."/>
            <person name="de Beer Z.W."/>
            <person name="De Vos L."/>
            <person name="Chen L."/>
            <person name="Duong T.A."/>
            <person name="Gao Y."/>
            <person name="Hammerbacher A."/>
            <person name="Kikkert J.R."/>
            <person name="Li Y."/>
            <person name="Li H."/>
            <person name="Li K."/>
            <person name="Li Q."/>
            <person name="Liu X."/>
            <person name="Ma X."/>
            <person name="Naidoo K."/>
            <person name="Pethybridge S.J."/>
            <person name="Sun J."/>
            <person name="Steenkamp E.T."/>
            <person name="van der Nest M.A."/>
            <person name="van Wyk S."/>
            <person name="Wingfield M.J."/>
            <person name="Xiong C."/>
            <person name="Yue Q."/>
            <person name="Zhang X."/>
        </authorList>
    </citation>
    <scope>NUCLEOTIDE SEQUENCE [LARGE SCALE GENOMIC DNA]</scope>
    <source>
        <strain evidence="8 9">BP6252</strain>
    </source>
</reference>
<name>A0A3D8QP42_9HELO</name>
<keyword evidence="6" id="KW-0274">FAD</keyword>
<keyword evidence="9" id="KW-1185">Reference proteome</keyword>
<dbReference type="EMBL" id="PDLM01000013">
    <property type="protein sequence ID" value="RDW63448.1"/>
    <property type="molecule type" value="Genomic_DNA"/>
</dbReference>
<dbReference type="PRINTS" id="PR00757">
    <property type="entry name" value="AMINEOXDASEF"/>
</dbReference>
<dbReference type="Proteomes" id="UP000256645">
    <property type="component" value="Unassembled WGS sequence"/>
</dbReference>
<dbReference type="PANTHER" id="PTHR43563:SF14">
    <property type="entry name" value="AMINE OXIDASE"/>
    <property type="match status" value="1"/>
</dbReference>
<evidence type="ECO:0000256" key="6">
    <source>
        <dbReference type="RuleBase" id="RU362067"/>
    </source>
</evidence>
<evidence type="ECO:0000313" key="8">
    <source>
        <dbReference type="EMBL" id="RDW63448.1"/>
    </source>
</evidence>
<sequence>MGDISTSEMAKAVDVIIVGAGLSGLQAATDCHVAGLTTLVLEAKDRVGGKTRSVSNGRGGTVDVGAAWINDTTQRRMFALSQKFGIDVVIQRAVGEDIVQNDDGTVEMVPYGEYRLTKDETKELETFFEVIDGMGDKLDPDDPSALANAAELDSMTLTQYCNKYMPGKVAPLMANGTARGFLGVEADEISALFYIDYVRSGFRLESLTSDLKGGAQYLRARQGWQTISKRLAADLPPSSVLLSTPVAAIHQSESGDCIVYSDSTKSTFRSKRVIISIPTPLYKHIEFYPALPARKLAVTSSTHLGHTSKMILIYDAPWWRDVGLSGVLNSSIGPLAFSRDSSVEADNQYSLTCFLVGEPARKWALLPSADRKSTFLQHVEVMFAPVVAKTGKPVPAPVDTIEQIWAHEPWIWGCPCPVTALGSLAEGAAKIRRETWGKIHFVGSETSVDYQGYMEGALSAGERGAAEVIAAVSTI</sequence>
<keyword evidence="6" id="KW-0285">Flavoprotein</keyword>
<evidence type="ECO:0000256" key="3">
    <source>
        <dbReference type="ARBA" id="ARBA00023002"/>
    </source>
</evidence>
<feature type="binding site" evidence="5">
    <location>
        <position position="354"/>
    </location>
    <ligand>
        <name>substrate</name>
    </ligand>
</feature>
<dbReference type="InterPro" id="IPR002937">
    <property type="entry name" value="Amino_oxidase"/>
</dbReference>
<evidence type="ECO:0000256" key="2">
    <source>
        <dbReference type="ARBA" id="ARBA00005995"/>
    </source>
</evidence>
<evidence type="ECO:0000313" key="9">
    <source>
        <dbReference type="Proteomes" id="UP000256645"/>
    </source>
</evidence>
<dbReference type="Gene3D" id="3.50.50.60">
    <property type="entry name" value="FAD/NAD(P)-binding domain"/>
    <property type="match status" value="1"/>
</dbReference>
<dbReference type="PANTHER" id="PTHR43563">
    <property type="entry name" value="AMINE OXIDASE"/>
    <property type="match status" value="1"/>
</dbReference>
<dbReference type="Gene3D" id="3.90.660.10">
    <property type="match status" value="1"/>
</dbReference>
<feature type="binding site" evidence="5">
    <location>
        <position position="246"/>
    </location>
    <ligand>
        <name>FAD</name>
        <dbReference type="ChEBI" id="CHEBI:57692"/>
    </ligand>
</feature>
<dbReference type="SUPFAM" id="SSF51905">
    <property type="entry name" value="FAD/NAD(P)-binding domain"/>
    <property type="match status" value="1"/>
</dbReference>
<feature type="binding site" evidence="5">
    <location>
        <position position="445"/>
    </location>
    <ligand>
        <name>FAD</name>
        <dbReference type="ChEBI" id="CHEBI:57692"/>
    </ligand>
</feature>
<dbReference type="InterPro" id="IPR036188">
    <property type="entry name" value="FAD/NAD-bd_sf"/>
</dbReference>
<evidence type="ECO:0000256" key="4">
    <source>
        <dbReference type="ARBA" id="ARBA00048448"/>
    </source>
</evidence>
<dbReference type="EC" id="1.4.3.-" evidence="6"/>
<dbReference type="Pfam" id="PF01593">
    <property type="entry name" value="Amino_oxidase"/>
    <property type="match status" value="1"/>
</dbReference>
<accession>A0A3D8QP42</accession>
<dbReference type="InterPro" id="IPR050703">
    <property type="entry name" value="Flavin_MAO"/>
</dbReference>
<protein>
    <recommendedName>
        <fullName evidence="6">Amine oxidase</fullName>
        <ecNumber evidence="6">1.4.3.-</ecNumber>
    </recommendedName>
</protein>
<comment type="caution">
    <text evidence="8">The sequence shown here is derived from an EMBL/GenBank/DDBJ whole genome shotgun (WGS) entry which is preliminary data.</text>
</comment>
<dbReference type="STRING" id="1849047.A0A3D8QP42"/>
<organism evidence="8 9">
    <name type="scientific">Coleophoma cylindrospora</name>
    <dbReference type="NCBI Taxonomy" id="1849047"/>
    <lineage>
        <taxon>Eukaryota</taxon>
        <taxon>Fungi</taxon>
        <taxon>Dikarya</taxon>
        <taxon>Ascomycota</taxon>
        <taxon>Pezizomycotina</taxon>
        <taxon>Leotiomycetes</taxon>
        <taxon>Helotiales</taxon>
        <taxon>Dermateaceae</taxon>
        <taxon>Coleophoma</taxon>
    </lineage>
</organism>
<evidence type="ECO:0000256" key="5">
    <source>
        <dbReference type="PIRSR" id="PIRSR601613-1"/>
    </source>
</evidence>
<dbReference type="GO" id="GO:0097621">
    <property type="term" value="F:monoamine oxidase activity"/>
    <property type="evidence" value="ECO:0007669"/>
    <property type="project" value="UniProtKB-EC"/>
</dbReference>
<evidence type="ECO:0000256" key="1">
    <source>
        <dbReference type="ARBA" id="ARBA00001974"/>
    </source>
</evidence>
<feature type="binding site" evidence="5">
    <location>
        <position position="23"/>
    </location>
    <ligand>
        <name>FAD</name>
        <dbReference type="ChEBI" id="CHEBI:57692"/>
    </ligand>
</feature>
<feature type="binding site" evidence="5">
    <location>
        <begin position="42"/>
        <end position="43"/>
    </location>
    <ligand>
        <name>FAD</name>
        <dbReference type="ChEBI" id="CHEBI:57692"/>
    </ligand>
</feature>
<comment type="similarity">
    <text evidence="2 6">Belongs to the flavin monoamine oxidase family.</text>
</comment>
<dbReference type="InterPro" id="IPR001613">
    <property type="entry name" value="Flavin_amine_oxidase"/>
</dbReference>
<comment type="cofactor">
    <cofactor evidence="1 6">
        <name>FAD</name>
        <dbReference type="ChEBI" id="CHEBI:57692"/>
    </cofactor>
</comment>
<dbReference type="OrthoDB" id="5046242at2759"/>
<dbReference type="Gene3D" id="1.10.405.10">
    <property type="entry name" value="Guanine Nucleotide Dissociation Inhibitor, domain 1"/>
    <property type="match status" value="1"/>
</dbReference>
<dbReference type="AlphaFoldDB" id="A0A3D8QP42"/>
<evidence type="ECO:0000259" key="7">
    <source>
        <dbReference type="Pfam" id="PF01593"/>
    </source>
</evidence>
<comment type="catalytic activity">
    <reaction evidence="4">
        <text>a secondary aliphatic amine + O2 + H2O = a primary amine + an aldehyde + H2O2</text>
        <dbReference type="Rhea" id="RHEA:26414"/>
        <dbReference type="ChEBI" id="CHEBI:15377"/>
        <dbReference type="ChEBI" id="CHEBI:15379"/>
        <dbReference type="ChEBI" id="CHEBI:16240"/>
        <dbReference type="ChEBI" id="CHEBI:17478"/>
        <dbReference type="ChEBI" id="CHEBI:58855"/>
        <dbReference type="ChEBI" id="CHEBI:65296"/>
        <dbReference type="EC" id="1.4.3.4"/>
    </reaction>
</comment>
<dbReference type="SUPFAM" id="SSF54373">
    <property type="entry name" value="FAD-linked reductases, C-terminal domain"/>
    <property type="match status" value="1"/>
</dbReference>
<feature type="domain" description="Amine oxidase" evidence="7">
    <location>
        <begin position="22"/>
        <end position="469"/>
    </location>
</feature>
<gene>
    <name evidence="8" type="ORF">BP6252_10993</name>
</gene>